<accession>A0AAV9VPY7</accession>
<proteinExistence type="predicted"/>
<evidence type="ECO:0000259" key="1">
    <source>
        <dbReference type="Pfam" id="PF02602"/>
    </source>
</evidence>
<evidence type="ECO:0000313" key="3">
    <source>
        <dbReference type="Proteomes" id="UP001370758"/>
    </source>
</evidence>
<dbReference type="PANTHER" id="PTHR12390:SF0">
    <property type="entry name" value="UROPORPHYRINOGEN-III SYNTHASE"/>
    <property type="match status" value="1"/>
</dbReference>
<sequence>MPPILLLKTKSTPTDPYDTLLSQSHTPIFIPVLQHSPVNADIVRSYILNDEISPFSTPHDAGADGVKADAKSRKFAGMVITSQRAVESLSSIMDDIKAKNTQIITSLLKNTLIYVVGPATKSSLELLGFSPSNILGWESGTGAVLSDFIISHYPSNSLRGDLLFLTGETHSTILPTRVPEKLKDLELEVNIEEVVVYKTSVVESFEHDLSAVLDGLDKEGDEEGWIVFFSPTGTDAALRVLSGRDATKRSYKTCTIGPTTRDFMFQKFKKRADAMAKTPSPEGVLDAISSPTRVSGDLVV</sequence>
<dbReference type="InterPro" id="IPR036108">
    <property type="entry name" value="4pyrrol_syn_uPrphyn_synt_sf"/>
</dbReference>
<keyword evidence="3" id="KW-1185">Reference proteome</keyword>
<organism evidence="2 3">
    <name type="scientific">Arthrobotrys musiformis</name>
    <dbReference type="NCBI Taxonomy" id="47236"/>
    <lineage>
        <taxon>Eukaryota</taxon>
        <taxon>Fungi</taxon>
        <taxon>Dikarya</taxon>
        <taxon>Ascomycota</taxon>
        <taxon>Pezizomycotina</taxon>
        <taxon>Orbiliomycetes</taxon>
        <taxon>Orbiliales</taxon>
        <taxon>Orbiliaceae</taxon>
        <taxon>Arthrobotrys</taxon>
    </lineage>
</organism>
<dbReference type="AlphaFoldDB" id="A0AAV9VPY7"/>
<protein>
    <recommendedName>
        <fullName evidence="1">Tetrapyrrole biosynthesis uroporphyrinogen III synthase domain-containing protein</fullName>
    </recommendedName>
</protein>
<dbReference type="Gene3D" id="3.40.50.10090">
    <property type="match status" value="2"/>
</dbReference>
<name>A0AAV9VPY7_9PEZI</name>
<dbReference type="PANTHER" id="PTHR12390">
    <property type="entry name" value="UROPORPHYRINOGEN III SYNTHASE"/>
    <property type="match status" value="1"/>
</dbReference>
<gene>
    <name evidence="2" type="ORF">TWF481_003244</name>
</gene>
<dbReference type="EMBL" id="JAVHJL010000013">
    <property type="protein sequence ID" value="KAK6495218.1"/>
    <property type="molecule type" value="Genomic_DNA"/>
</dbReference>
<comment type="caution">
    <text evidence="2">The sequence shown here is derived from an EMBL/GenBank/DDBJ whole genome shotgun (WGS) entry which is preliminary data.</text>
</comment>
<dbReference type="GO" id="GO:0006780">
    <property type="term" value="P:uroporphyrinogen III biosynthetic process"/>
    <property type="evidence" value="ECO:0007669"/>
    <property type="project" value="InterPro"/>
</dbReference>
<dbReference type="CDD" id="cd06578">
    <property type="entry name" value="HemD"/>
    <property type="match status" value="1"/>
</dbReference>
<dbReference type="Pfam" id="PF02602">
    <property type="entry name" value="HEM4"/>
    <property type="match status" value="1"/>
</dbReference>
<evidence type="ECO:0000313" key="2">
    <source>
        <dbReference type="EMBL" id="KAK6495218.1"/>
    </source>
</evidence>
<dbReference type="GO" id="GO:0005829">
    <property type="term" value="C:cytosol"/>
    <property type="evidence" value="ECO:0007669"/>
    <property type="project" value="TreeGrafter"/>
</dbReference>
<dbReference type="GO" id="GO:0004852">
    <property type="term" value="F:uroporphyrinogen-III synthase activity"/>
    <property type="evidence" value="ECO:0007669"/>
    <property type="project" value="InterPro"/>
</dbReference>
<dbReference type="Proteomes" id="UP001370758">
    <property type="component" value="Unassembled WGS sequence"/>
</dbReference>
<reference evidence="2 3" key="1">
    <citation type="submission" date="2023-08" db="EMBL/GenBank/DDBJ databases">
        <authorList>
            <person name="Palmer J.M."/>
        </authorList>
    </citation>
    <scope>NUCLEOTIDE SEQUENCE [LARGE SCALE GENOMIC DNA]</scope>
    <source>
        <strain evidence="2 3">TWF481</strain>
    </source>
</reference>
<dbReference type="InterPro" id="IPR039793">
    <property type="entry name" value="UROS/Hem4"/>
</dbReference>
<dbReference type="InterPro" id="IPR003754">
    <property type="entry name" value="4pyrrol_synth_uPrphyn_synth"/>
</dbReference>
<dbReference type="SUPFAM" id="SSF69618">
    <property type="entry name" value="HemD-like"/>
    <property type="match status" value="1"/>
</dbReference>
<feature type="domain" description="Tetrapyrrole biosynthesis uroporphyrinogen III synthase" evidence="1">
    <location>
        <begin position="22"/>
        <end position="285"/>
    </location>
</feature>